<dbReference type="Pfam" id="PF13558">
    <property type="entry name" value="SbcC_Walker_B"/>
    <property type="match status" value="1"/>
</dbReference>
<dbReference type="Proteomes" id="UP000246050">
    <property type="component" value="Unassembled WGS sequence"/>
</dbReference>
<comment type="subunit">
    <text evidence="2">Heterodimer of SbcC and SbcD.</text>
</comment>
<dbReference type="RefSeq" id="WP_109803925.1">
    <property type="nucleotide sequence ID" value="NZ_QGKS01000297.1"/>
</dbReference>
<organism evidence="5 6">
    <name type="scientific">Micromonospora sicca</name>
    <dbReference type="NCBI Taxonomy" id="2202420"/>
    <lineage>
        <taxon>Bacteria</taxon>
        <taxon>Bacillati</taxon>
        <taxon>Actinomycetota</taxon>
        <taxon>Actinomycetes</taxon>
        <taxon>Micromonosporales</taxon>
        <taxon>Micromonosporaceae</taxon>
        <taxon>Micromonospora</taxon>
    </lineage>
</organism>
<feature type="coiled-coil region" evidence="4">
    <location>
        <begin position="49"/>
        <end position="100"/>
    </location>
</feature>
<evidence type="ECO:0000256" key="3">
    <source>
        <dbReference type="ARBA" id="ARBA00013368"/>
    </source>
</evidence>
<dbReference type="InterPro" id="IPR027417">
    <property type="entry name" value="P-loop_NTPase"/>
</dbReference>
<dbReference type="AlphaFoldDB" id="A0A317DH61"/>
<dbReference type="SUPFAM" id="SSF52540">
    <property type="entry name" value="P-loop containing nucleoside triphosphate hydrolases"/>
    <property type="match status" value="1"/>
</dbReference>
<sequence>MQQQRRLADVERDLAGDLTIFEQQQPVLDGLAAAATAADTEATTAAETVGDLQRRLTDARTLVQQLRRRHAALGRAEEELTELKATAEATQADILNVEEAIRVADLRQRDAEEMLNAAVRASSAVFAASTCTPGDPCPICERSLPPDYIAPRAPEQGPLEEVVEARRQELLDVQLRRASHQAMLSEQSKQAKQLETKVNTKRTEVAETRAQLQQLLELDTAPSDDFSDDDLFRDLVQQLSDAGERKTVTAEKAQTARDAATVARTAHDATGVALKRRYDELATDQKRLNDEYSALAASILELPALYHLPVPLHDESLERMLGRIAVWSIEAEKLANHHADLSSGLGKLREQQAELATRHLEQVERAAAPIEQQLRALHSTLRNAVDTLDLTAPVPALPAFKHWTEHLSEVVEWSADLETIAEETAHSLAVTATQAAGEVTRHEEAAAAVLDTAGTPDANALDDAWAQAVSDANHAENDLIRARRELPIAADLDDRITRATPVVEALREVAGLLANAQFPALVVAKRQRAFLGLATEQLLAMSGRRFAFAEDFRIIDRHTGQPRDVRTLSGGETFQASLSLALAIVELAGRAGGRVDALFLDEGFGTLDADSLDDAIEALSRQTLGGRLVAVITHMRAVAERIDNVLVVSRTSSGSQVAWATAAERASLVDEDLQEGLLP</sequence>
<keyword evidence="4" id="KW-0175">Coiled coil</keyword>
<dbReference type="OrthoDB" id="9795626at2"/>
<dbReference type="PANTHER" id="PTHR32114">
    <property type="entry name" value="ABC TRANSPORTER ABCH.3"/>
    <property type="match status" value="1"/>
</dbReference>
<dbReference type="Gene3D" id="3.40.50.300">
    <property type="entry name" value="P-loop containing nucleotide triphosphate hydrolases"/>
    <property type="match status" value="1"/>
</dbReference>
<protein>
    <recommendedName>
        <fullName evidence="3">Nuclease SbcCD subunit C</fullName>
    </recommendedName>
</protein>
<name>A0A317DH61_9ACTN</name>
<dbReference type="EMBL" id="QGKS01000297">
    <property type="protein sequence ID" value="PWR12133.1"/>
    <property type="molecule type" value="Genomic_DNA"/>
</dbReference>
<dbReference type="PANTHER" id="PTHR32114:SF2">
    <property type="entry name" value="ABC TRANSPORTER ABCH.3"/>
    <property type="match status" value="1"/>
</dbReference>
<evidence type="ECO:0000256" key="1">
    <source>
        <dbReference type="ARBA" id="ARBA00006930"/>
    </source>
</evidence>
<feature type="coiled-coil region" evidence="4">
    <location>
        <begin position="177"/>
        <end position="218"/>
    </location>
</feature>
<comment type="similarity">
    <text evidence="1">Belongs to the SMC family. SbcC subfamily.</text>
</comment>
<evidence type="ECO:0000256" key="4">
    <source>
        <dbReference type="SAM" id="Coils"/>
    </source>
</evidence>
<evidence type="ECO:0000313" key="5">
    <source>
        <dbReference type="EMBL" id="PWR12133.1"/>
    </source>
</evidence>
<gene>
    <name evidence="5" type="ORF">DKT69_24860</name>
</gene>
<comment type="caution">
    <text evidence="5">The sequence shown here is derived from an EMBL/GenBank/DDBJ whole genome shotgun (WGS) entry which is preliminary data.</text>
</comment>
<evidence type="ECO:0000313" key="6">
    <source>
        <dbReference type="Proteomes" id="UP000246050"/>
    </source>
</evidence>
<reference evidence="5 6" key="1">
    <citation type="submission" date="2018-05" db="EMBL/GenBank/DDBJ databases">
        <title>Micromonosporas from Atacama Desert.</title>
        <authorList>
            <person name="Carro L."/>
            <person name="Golinska P."/>
            <person name="Klenk H.-P."/>
            <person name="Goodfellow M."/>
        </authorList>
    </citation>
    <scope>NUCLEOTIDE SEQUENCE [LARGE SCALE GENOMIC DNA]</scope>
    <source>
        <strain evidence="5 6">4G51</strain>
    </source>
</reference>
<evidence type="ECO:0000256" key="2">
    <source>
        <dbReference type="ARBA" id="ARBA00011322"/>
    </source>
</evidence>
<proteinExistence type="inferred from homology"/>
<accession>A0A317DH61</accession>